<evidence type="ECO:0000256" key="1">
    <source>
        <dbReference type="SAM" id="SignalP"/>
    </source>
</evidence>
<reference evidence="2 3" key="1">
    <citation type="journal article" date="2020" name="ISME J.">
        <title>Uncovering the hidden diversity of litter-decomposition mechanisms in mushroom-forming fungi.</title>
        <authorList>
            <person name="Floudas D."/>
            <person name="Bentzer J."/>
            <person name="Ahren D."/>
            <person name="Johansson T."/>
            <person name="Persson P."/>
            <person name="Tunlid A."/>
        </authorList>
    </citation>
    <scope>NUCLEOTIDE SEQUENCE [LARGE SCALE GENOMIC DNA]</scope>
    <source>
        <strain evidence="2 3">CBS 175.51</strain>
    </source>
</reference>
<evidence type="ECO:0000313" key="2">
    <source>
        <dbReference type="EMBL" id="KAF5341859.1"/>
    </source>
</evidence>
<proteinExistence type="predicted"/>
<keyword evidence="1" id="KW-0732">Signal</keyword>
<keyword evidence="3" id="KW-1185">Reference proteome</keyword>
<dbReference type="EMBL" id="JAACJK010000001">
    <property type="protein sequence ID" value="KAF5341859.1"/>
    <property type="molecule type" value="Genomic_DNA"/>
</dbReference>
<name>A0A8H5CIC8_9AGAR</name>
<dbReference type="AlphaFoldDB" id="A0A8H5CIC8"/>
<protein>
    <submittedName>
        <fullName evidence="2">Uncharacterized protein</fullName>
    </submittedName>
</protein>
<sequence>MFNHIANMRIASSKTAAAILLSLISATPVYSKPAGTTALEEWFKSVVPQIFPNSTTNWQAAFENGLLDPKIKAALNGRDFTSLAEMRGYWSAVSAQIASRTEYYITEPEAFAFATDPEGRSGYVIGAAKTSLKTKQGDVYTDGGSSAFVSVAWNTELQKRVITEWKEVNTPPNYPNYPWS</sequence>
<comment type="caution">
    <text evidence="2">The sequence shown here is derived from an EMBL/GenBank/DDBJ whole genome shotgun (WGS) entry which is preliminary data.</text>
</comment>
<evidence type="ECO:0000313" key="3">
    <source>
        <dbReference type="Proteomes" id="UP000541558"/>
    </source>
</evidence>
<dbReference type="OrthoDB" id="2891025at2759"/>
<feature type="chain" id="PRO_5034393270" evidence="1">
    <location>
        <begin position="32"/>
        <end position="180"/>
    </location>
</feature>
<feature type="signal peptide" evidence="1">
    <location>
        <begin position="1"/>
        <end position="31"/>
    </location>
</feature>
<gene>
    <name evidence="2" type="ORF">D9611_001110</name>
</gene>
<accession>A0A8H5CIC8</accession>
<dbReference type="Proteomes" id="UP000541558">
    <property type="component" value="Unassembled WGS sequence"/>
</dbReference>
<organism evidence="2 3">
    <name type="scientific">Ephemerocybe angulata</name>
    <dbReference type="NCBI Taxonomy" id="980116"/>
    <lineage>
        <taxon>Eukaryota</taxon>
        <taxon>Fungi</taxon>
        <taxon>Dikarya</taxon>
        <taxon>Basidiomycota</taxon>
        <taxon>Agaricomycotina</taxon>
        <taxon>Agaricomycetes</taxon>
        <taxon>Agaricomycetidae</taxon>
        <taxon>Agaricales</taxon>
        <taxon>Agaricineae</taxon>
        <taxon>Psathyrellaceae</taxon>
        <taxon>Ephemerocybe</taxon>
    </lineage>
</organism>